<evidence type="ECO:0000256" key="14">
    <source>
        <dbReference type="ARBA" id="ARBA00023136"/>
    </source>
</evidence>
<dbReference type="Gene3D" id="3.30.300.30">
    <property type="match status" value="1"/>
</dbReference>
<proteinExistence type="inferred from homology"/>
<evidence type="ECO:0000256" key="22">
    <source>
        <dbReference type="SAM" id="Phobius"/>
    </source>
</evidence>
<feature type="compositionally biased region" description="Low complexity" evidence="21">
    <location>
        <begin position="562"/>
        <end position="577"/>
    </location>
</feature>
<evidence type="ECO:0000256" key="16">
    <source>
        <dbReference type="ARBA" id="ARBA00051585"/>
    </source>
</evidence>
<feature type="repeat" description="ANK" evidence="20">
    <location>
        <begin position="704"/>
        <end position="726"/>
    </location>
</feature>
<dbReference type="PANTHER" id="PTHR43107:SF6">
    <property type="entry name" value="ACYL-COA SYNTHETASE FAMILY PROTEIN (CEFD1), PUTATIVE (AFU_ORTHOLOGUE AFUA_6G03630)-RELATED"/>
    <property type="match status" value="1"/>
</dbReference>
<dbReference type="GO" id="GO:0004467">
    <property type="term" value="F:long-chain fatty acid-CoA ligase activity"/>
    <property type="evidence" value="ECO:0007669"/>
    <property type="project" value="TreeGrafter"/>
</dbReference>
<keyword evidence="12 22" id="KW-1133">Transmembrane helix</keyword>
<evidence type="ECO:0000256" key="5">
    <source>
        <dbReference type="ARBA" id="ARBA00022448"/>
    </source>
</evidence>
<evidence type="ECO:0000313" key="26">
    <source>
        <dbReference type="Proteomes" id="UP000434172"/>
    </source>
</evidence>
<feature type="transmembrane region" description="Helical" evidence="22">
    <location>
        <begin position="1158"/>
        <end position="1191"/>
    </location>
</feature>
<evidence type="ECO:0000256" key="2">
    <source>
        <dbReference type="ARBA" id="ARBA00004585"/>
    </source>
</evidence>
<dbReference type="Proteomes" id="UP000434172">
    <property type="component" value="Unassembled WGS sequence"/>
</dbReference>
<dbReference type="PROSITE" id="PS00455">
    <property type="entry name" value="AMP_BINDING"/>
    <property type="match status" value="1"/>
</dbReference>
<dbReference type="InterPro" id="IPR036770">
    <property type="entry name" value="Ankyrin_rpt-contain_sf"/>
</dbReference>
<feature type="domain" description="AMP-dependent synthetase/ligase" evidence="23">
    <location>
        <begin position="1229"/>
        <end position="1613"/>
    </location>
</feature>
<dbReference type="FunFam" id="3.30.300.30:FF:000020">
    <property type="entry name" value="Long-chain fatty acid transporter"/>
    <property type="match status" value="1"/>
</dbReference>
<dbReference type="InterPro" id="IPR020845">
    <property type="entry name" value="AMP-binding_CS"/>
</dbReference>
<dbReference type="InterPro" id="IPR045851">
    <property type="entry name" value="AMP-bd_C_sf"/>
</dbReference>
<dbReference type="Pfam" id="PF00501">
    <property type="entry name" value="AMP-binding"/>
    <property type="match status" value="1"/>
</dbReference>
<feature type="region of interest" description="Disordered" evidence="21">
    <location>
        <begin position="562"/>
        <end position="582"/>
    </location>
</feature>
<dbReference type="Pfam" id="PF14420">
    <property type="entry name" value="Clr5"/>
    <property type="match status" value="1"/>
</dbReference>
<dbReference type="GO" id="GO:0005324">
    <property type="term" value="F:long-chain fatty acid transmembrane transporter activity"/>
    <property type="evidence" value="ECO:0007669"/>
    <property type="project" value="TreeGrafter"/>
</dbReference>
<keyword evidence="9 22" id="KW-0812">Transmembrane</keyword>
<dbReference type="GO" id="GO:0044539">
    <property type="term" value="P:long-chain fatty acid import into cell"/>
    <property type="evidence" value="ECO:0007669"/>
    <property type="project" value="TreeGrafter"/>
</dbReference>
<feature type="region of interest" description="Disordered" evidence="21">
    <location>
        <begin position="27"/>
        <end position="73"/>
    </location>
</feature>
<evidence type="ECO:0000259" key="24">
    <source>
        <dbReference type="Pfam" id="PF14420"/>
    </source>
</evidence>
<keyword evidence="6" id="KW-1003">Cell membrane</keyword>
<evidence type="ECO:0000256" key="13">
    <source>
        <dbReference type="ARBA" id="ARBA00023055"/>
    </source>
</evidence>
<dbReference type="SUPFAM" id="SSF56801">
    <property type="entry name" value="Acetyl-CoA synthetase-like"/>
    <property type="match status" value="1"/>
</dbReference>
<evidence type="ECO:0000256" key="9">
    <source>
        <dbReference type="ARBA" id="ARBA00022692"/>
    </source>
</evidence>
<evidence type="ECO:0000256" key="11">
    <source>
        <dbReference type="ARBA" id="ARBA00022840"/>
    </source>
</evidence>
<comment type="caution">
    <text evidence="25">The sequence shown here is derived from an EMBL/GenBank/DDBJ whole genome shotgun (WGS) entry which is preliminary data.</text>
</comment>
<keyword evidence="14 22" id="KW-0472">Membrane</keyword>
<evidence type="ECO:0000256" key="15">
    <source>
        <dbReference type="ARBA" id="ARBA00023140"/>
    </source>
</evidence>
<dbReference type="Pfam" id="PF12796">
    <property type="entry name" value="Ank_2"/>
    <property type="match status" value="2"/>
</dbReference>
<dbReference type="InterPro" id="IPR042099">
    <property type="entry name" value="ANL_N_sf"/>
</dbReference>
<dbReference type="InterPro" id="IPR000873">
    <property type="entry name" value="AMP-dep_synth/lig_dom"/>
</dbReference>
<keyword evidence="15" id="KW-0576">Peroxisome</keyword>
<sequence length="1801" mass="200142">MPLTEGYDEGGSPLSILGMAKRISSRFRSTSPPLANSVSNGGPNKSPQDTIGSSKEPTKTCEGHLPATRSYSEDEWEKMKKVIKYLYLDVDMPLEDVVNILSSENDFHTNVRMCKRRLQRWNFTKNSSKHRRSTFRQKAKPERPSSLLKWTARRLKNNRGKNRQLPDPSTMDTEAESTIDGDIDDIFGLGNLDMDITCDWDTAAQEPVNLNDDPPTPSMFQPSNCTAMSSDPTSTIRPFLQNELNDEHRESDKIPVNEITYNASNHASSGAVEEQDPNYTVPLAMITEAPIPKYERCCPYRYGEKKFRLIQESSDGRYQGDSLGYGTYIAESDERLCSSACKCRQSHFPSAFAFVVELTTAGIKVDFMSESLWAEVMLVLPCFFGSIEGCRSIDGRILFRNRSQLTAHLENLYETERLNPTYATHTSRSLELELLVHGFLEDNHYRQYDAAGRAGHDNSGCYPLDPDVLFRPRNSEADHLKKLRAEFKDLQGHDQLEFNISRLDDAFRMADRNLDIHEMDPGNMAIRYELIAEDSLPSPNENSEAMSLTRWEEDYLSSPGTFSNTFSNTSRTTSSDDSLSDQDLIQGPIYELCSRELRTREEFDASRVTNVEKRPPATKGSTLNPEMIKKLLEGTFSVNDWIMSAVANEDIGLVQSLLELGTDTDVCSGDGRNPPICIAAELGDIQIVRALIDRGAAVDKTDSKGRSPLHIAAAKGHREIVRLILDSDWPQNRTGSQGSLLNLASACGHHEIVQLLLNRRQESCITSPSISSRNVFSFTDTDMQEALVSAAESGSSATIQLLLENGSRTERLLSTPGIEFHSTLIGASEEGNYDVVNVLLQTSVDVNSVDHRGTALSVAISNGHDAVARLLLIQAGGQVLSAIRHLRSCGKRTSIQRLLRIVPQVQRHLRQARNPAHGPLVSTNMDCLRKHFYSQHSLMIAASSFSTTKFKDLSWQLSNRQDAWAAGIKMMRKLCRGGSPSTVAEVIPFLCLSRSMVDTLQELHHGSFAEEFDDDLPRWQMIFTTGNNEQELEAYRDAVWSIWGVTCDALSLDVGEAVPKGFQDLASALASKADLLCGDISLGAENKLITKSTRRSKNTRQLSNEPLAGKNSETIVSENNIESFLLQEQSIARQLDRPPDRTLAEEIRTDATIIEPPATLLIAGTIFAIFIIFMQAAAAAVAGGVASSLYLDAKYHLSKDINSLRGRRTVVSAIDNAVKTDRVSPYYIFEQAVHKHPYDEAIWTRNGSVSWKTTYDRVNQYAQLFLSYGVKPGQFVAFFMQNSPDFAFAWVGLLAIGAAPAMINYNLTGKALLGCIEISTAKLVLVDGSAEVAAKYQDVNTELDMKGIKLINLAEEKPRVYQMDPVRPHDNLRKGMMPGDAMALFYTSGTTGLPKAVLFPAAAAASLSLQASPNQNDLGFHPTAGNSERCYICMPYYHGTGGITMMSQILSGSTVCMAPKFSVSTFWDDIRDSNATWFVYVGETLRYLLAAPPSPRDKQHNVHAVFGNGCRPDVWRRFQERFGVDTVCEFYNSTEGALGLRNLSRGDFFANAVGHHGLLLRLKYRNMYVPVAIDTETGEVQRDPKTGLAIRMSYETGGEILVEHPGERAFPGYFNNPDATDKKYVRDVLKKGDIFYRTGDSLRRDADGRWFFLDRLGDTYRWKGENVSTAEVSEVLGEYPGVNEAVVYGVSLPGHDGKAGAAALDIAPDKKASFDFADFLRYSRSRLPRYAVPIFVRLLNASQASHNNKQNKVPLKNQGVDPSKIEGGDQLLWIEKHGKGNTYVPFTQDDWDNLGQGRAKL</sequence>
<dbReference type="Gene3D" id="3.40.50.12780">
    <property type="entry name" value="N-terminal domain of ligase-like"/>
    <property type="match status" value="1"/>
</dbReference>
<reference evidence="25 26" key="1">
    <citation type="submission" date="2019-12" db="EMBL/GenBank/DDBJ databases">
        <title>A genome sequence resource for the geographically widespread anthracnose pathogen Colletotrichum asianum.</title>
        <authorList>
            <person name="Meng Y."/>
        </authorList>
    </citation>
    <scope>NUCLEOTIDE SEQUENCE [LARGE SCALE GENOMIC DNA]</scope>
    <source>
        <strain evidence="25 26">ICMP 18580</strain>
    </source>
</reference>
<evidence type="ECO:0000256" key="20">
    <source>
        <dbReference type="PROSITE-ProRule" id="PRU00023"/>
    </source>
</evidence>
<dbReference type="FunFam" id="3.40.50.12780:FF:000019">
    <property type="entry name" value="Long-chain fatty acid transporter"/>
    <property type="match status" value="1"/>
</dbReference>
<keyword evidence="5" id="KW-0813">Transport</keyword>
<feature type="repeat" description="ANK" evidence="20">
    <location>
        <begin position="819"/>
        <end position="851"/>
    </location>
</feature>
<evidence type="ECO:0000256" key="10">
    <source>
        <dbReference type="ARBA" id="ARBA00022741"/>
    </source>
</evidence>
<evidence type="ECO:0000256" key="18">
    <source>
        <dbReference type="ARBA" id="ARBA00068795"/>
    </source>
</evidence>
<keyword evidence="11" id="KW-0067">ATP-binding</keyword>
<protein>
    <recommendedName>
        <fullName evidence="18">Very long-chain fatty acid transport protein</fullName>
    </recommendedName>
    <alternativeName>
        <fullName evidence="19">Very-long-chain acyl-CoA synthetase</fullName>
    </alternativeName>
</protein>
<comment type="catalytic activity">
    <reaction evidence="16">
        <text>a very long-chain fatty acid + ATP + CoA = a very long-chain fatty acyl-CoA + AMP + diphosphate</text>
        <dbReference type="Rhea" id="RHEA:54536"/>
        <dbReference type="ChEBI" id="CHEBI:30616"/>
        <dbReference type="ChEBI" id="CHEBI:33019"/>
        <dbReference type="ChEBI" id="CHEBI:57287"/>
        <dbReference type="ChEBI" id="CHEBI:58950"/>
        <dbReference type="ChEBI" id="CHEBI:138261"/>
        <dbReference type="ChEBI" id="CHEBI:456215"/>
    </reaction>
</comment>
<dbReference type="SMART" id="SM00248">
    <property type="entry name" value="ANK"/>
    <property type="match status" value="6"/>
</dbReference>
<feature type="domain" description="Clr5" evidence="24">
    <location>
        <begin position="72"/>
        <end position="125"/>
    </location>
</feature>
<evidence type="ECO:0000256" key="21">
    <source>
        <dbReference type="SAM" id="MobiDB-lite"/>
    </source>
</evidence>
<keyword evidence="26" id="KW-1185">Reference proteome</keyword>
<evidence type="ECO:0000256" key="17">
    <source>
        <dbReference type="ARBA" id="ARBA00060276"/>
    </source>
</evidence>
<keyword evidence="20" id="KW-0040">ANK repeat</keyword>
<dbReference type="OrthoDB" id="10253869at2759"/>
<dbReference type="GO" id="GO:0009898">
    <property type="term" value="C:cytoplasmic side of plasma membrane"/>
    <property type="evidence" value="ECO:0007669"/>
    <property type="project" value="TreeGrafter"/>
</dbReference>
<feature type="repeat" description="ANK" evidence="20">
    <location>
        <begin position="671"/>
        <end position="703"/>
    </location>
</feature>
<dbReference type="InterPro" id="IPR025676">
    <property type="entry name" value="Clr5_dom"/>
</dbReference>
<evidence type="ECO:0000256" key="1">
    <source>
        <dbReference type="ARBA" id="ARBA00004502"/>
    </source>
</evidence>
<organism evidence="25 26">
    <name type="scientific">Colletotrichum asianum</name>
    <dbReference type="NCBI Taxonomy" id="702518"/>
    <lineage>
        <taxon>Eukaryota</taxon>
        <taxon>Fungi</taxon>
        <taxon>Dikarya</taxon>
        <taxon>Ascomycota</taxon>
        <taxon>Pezizomycotina</taxon>
        <taxon>Sordariomycetes</taxon>
        <taxon>Hypocreomycetidae</taxon>
        <taxon>Glomerellales</taxon>
        <taxon>Glomerellaceae</taxon>
        <taxon>Colletotrichum</taxon>
        <taxon>Colletotrichum gloeosporioides species complex</taxon>
    </lineage>
</organism>
<dbReference type="PANTHER" id="PTHR43107">
    <property type="entry name" value="LONG-CHAIN FATTY ACID TRANSPORT PROTEIN"/>
    <property type="match status" value="1"/>
</dbReference>
<feature type="compositionally biased region" description="Polar residues" evidence="21">
    <location>
        <begin position="27"/>
        <end position="55"/>
    </location>
</feature>
<accession>A0A8H3VZ93</accession>
<dbReference type="GO" id="GO:0005778">
    <property type="term" value="C:peroxisomal membrane"/>
    <property type="evidence" value="ECO:0007669"/>
    <property type="project" value="UniProtKB-SubCell"/>
</dbReference>
<evidence type="ECO:0000313" key="25">
    <source>
        <dbReference type="EMBL" id="KAF0319336.1"/>
    </source>
</evidence>
<comment type="function">
    <text evidence="17">Acyl-CoA synthetase required for both the import of long chain fatty acids (LCFAs) (C14-C18) and the activation very long chain fatty acids (VLCFAs) (C20-C26) by esterification of the fatty acids into metabolically active CoA-thioesters for subsequent degradation or incorporation into phospholipids. The transport and fatty acyl-CoA synthetase activities are genetically separable and are thus independent activities. Esterifies VLCFAs in the peroxisome matrix. The VLCFAs are actively transported into peroxisomes by a PXA1-PXA2 heterodimeric transporter in the peroxisomal membrane.</text>
</comment>
<evidence type="ECO:0000256" key="4">
    <source>
        <dbReference type="ARBA" id="ARBA00006432"/>
    </source>
</evidence>
<dbReference type="GO" id="GO:0005524">
    <property type="term" value="F:ATP binding"/>
    <property type="evidence" value="ECO:0007669"/>
    <property type="project" value="UniProtKB-KW"/>
</dbReference>
<evidence type="ECO:0000256" key="19">
    <source>
        <dbReference type="ARBA" id="ARBA00078285"/>
    </source>
</evidence>
<comment type="similarity">
    <text evidence="4">Belongs to the ATP-dependent AMP-binding enzyme family.</text>
</comment>
<feature type="transmembrane region" description="Helical" evidence="22">
    <location>
        <begin position="1287"/>
        <end position="1307"/>
    </location>
</feature>
<keyword evidence="10" id="KW-0547">Nucleotide-binding</keyword>
<dbReference type="InterPro" id="IPR002110">
    <property type="entry name" value="Ankyrin_rpt"/>
</dbReference>
<feature type="region of interest" description="Disordered" evidence="21">
    <location>
        <begin position="155"/>
        <end position="176"/>
    </location>
</feature>
<evidence type="ECO:0000259" key="23">
    <source>
        <dbReference type="Pfam" id="PF00501"/>
    </source>
</evidence>
<dbReference type="GO" id="GO:0005811">
    <property type="term" value="C:lipid droplet"/>
    <property type="evidence" value="ECO:0007669"/>
    <property type="project" value="UniProtKB-SubCell"/>
</dbReference>
<evidence type="ECO:0000256" key="7">
    <source>
        <dbReference type="ARBA" id="ARBA00022598"/>
    </source>
</evidence>
<dbReference type="PROSITE" id="PS50088">
    <property type="entry name" value="ANK_REPEAT"/>
    <property type="match status" value="3"/>
</dbReference>
<name>A0A8H3VZ93_9PEZI</name>
<dbReference type="Gene3D" id="1.25.40.20">
    <property type="entry name" value="Ankyrin repeat-containing domain"/>
    <property type="match status" value="2"/>
</dbReference>
<dbReference type="PRINTS" id="PR01415">
    <property type="entry name" value="ANKYRIN"/>
</dbReference>
<gene>
    <name evidence="25" type="ORF">GQ607_013441</name>
</gene>
<keyword evidence="8" id="KW-0551">Lipid droplet</keyword>
<dbReference type="EMBL" id="WOWK01000097">
    <property type="protein sequence ID" value="KAF0319336.1"/>
    <property type="molecule type" value="Genomic_DNA"/>
</dbReference>
<evidence type="ECO:0000256" key="6">
    <source>
        <dbReference type="ARBA" id="ARBA00022475"/>
    </source>
</evidence>
<comment type="subcellular location">
    <subcellularLocation>
        <location evidence="3">Cell membrane</location>
        <topology evidence="3">Multi-pass membrane protein</topology>
    </subcellularLocation>
    <subcellularLocation>
        <location evidence="1">Lipid droplet</location>
    </subcellularLocation>
    <subcellularLocation>
        <location evidence="2">Peroxisome membrane</location>
        <topology evidence="2">Multi-pass membrane protein</topology>
    </subcellularLocation>
</comment>
<dbReference type="SUPFAM" id="SSF48403">
    <property type="entry name" value="Ankyrin repeat"/>
    <property type="match status" value="1"/>
</dbReference>
<evidence type="ECO:0000256" key="8">
    <source>
        <dbReference type="ARBA" id="ARBA00022677"/>
    </source>
</evidence>
<keyword evidence="7" id="KW-0436">Ligase</keyword>
<keyword evidence="13" id="KW-0445">Lipid transport</keyword>
<evidence type="ECO:0000256" key="12">
    <source>
        <dbReference type="ARBA" id="ARBA00022989"/>
    </source>
</evidence>
<dbReference type="PROSITE" id="PS50297">
    <property type="entry name" value="ANK_REP_REGION"/>
    <property type="match status" value="1"/>
</dbReference>
<evidence type="ECO:0000256" key="3">
    <source>
        <dbReference type="ARBA" id="ARBA00004651"/>
    </source>
</evidence>